<feature type="domain" description="Amidohydrolase-related" evidence="1">
    <location>
        <begin position="86"/>
        <end position="253"/>
    </location>
</feature>
<dbReference type="InterPro" id="IPR006680">
    <property type="entry name" value="Amidohydro-rel"/>
</dbReference>
<organism evidence="2 3">
    <name type="scientific">Croceibacterium salegens</name>
    <dbReference type="NCBI Taxonomy" id="1737568"/>
    <lineage>
        <taxon>Bacteria</taxon>
        <taxon>Pseudomonadati</taxon>
        <taxon>Pseudomonadota</taxon>
        <taxon>Alphaproteobacteria</taxon>
        <taxon>Sphingomonadales</taxon>
        <taxon>Erythrobacteraceae</taxon>
        <taxon>Croceibacterium</taxon>
    </lineage>
</organism>
<name>A0A6I4T1K6_9SPHN</name>
<evidence type="ECO:0000259" key="1">
    <source>
        <dbReference type="Pfam" id="PF01979"/>
    </source>
</evidence>
<dbReference type="Gene3D" id="2.30.40.10">
    <property type="entry name" value="Urease, subunit C, domain 1"/>
    <property type="match status" value="1"/>
</dbReference>
<evidence type="ECO:0000313" key="2">
    <source>
        <dbReference type="EMBL" id="MXO61358.1"/>
    </source>
</evidence>
<dbReference type="PANTHER" id="PTHR43135:SF3">
    <property type="entry name" value="ALPHA-D-RIBOSE 1-METHYLPHOSPHONATE 5-TRIPHOSPHATE DIPHOSPHATASE"/>
    <property type="match status" value="1"/>
</dbReference>
<gene>
    <name evidence="2" type="ORF">GRI89_17585</name>
</gene>
<dbReference type="Pfam" id="PF01979">
    <property type="entry name" value="Amidohydro_1"/>
    <property type="match status" value="2"/>
</dbReference>
<keyword evidence="3" id="KW-1185">Reference proteome</keyword>
<dbReference type="InterPro" id="IPR011059">
    <property type="entry name" value="Metal-dep_hydrolase_composite"/>
</dbReference>
<keyword evidence="2" id="KW-0378">Hydrolase</keyword>
<protein>
    <submittedName>
        <fullName evidence="2">Amidohydrolase family protein</fullName>
    </submittedName>
</protein>
<dbReference type="SUPFAM" id="SSF51338">
    <property type="entry name" value="Composite domain of metallo-dependent hydrolases"/>
    <property type="match status" value="1"/>
</dbReference>
<evidence type="ECO:0000313" key="3">
    <source>
        <dbReference type="Proteomes" id="UP000433652"/>
    </source>
</evidence>
<feature type="domain" description="Amidohydrolase-related" evidence="1">
    <location>
        <begin position="401"/>
        <end position="462"/>
    </location>
</feature>
<sequence length="481" mass="51387">MAQEPFDLGAALLPPPAAPGPRVQPFVKQPAGKIAIIHVRVIDGTGGPAQSDMTVLLDGGKIAAVQPASSALPAGYATIDGTGHSLIPGIVGMHDHQFRMVLPNLSEEGYDQPKLTDEMIFSTPRLSLAAGVTTLRTTGALEAYVDLNMKQAIDAGELPGPHMDITGPYLQGAHSQAFPMHHLSGPDEARRLVDYWAGVGMTSFKAHKDIPLADLKAGVEEAHKLGRKFAAHLCAVTYPDAIAAGIDSIEHGFWYNTQLQADKVPDVCPRTNGEETLLAMEPGGEDAKALIKLLIDNRVAMTSTLALFELAYAPEYRLRTPRQVAVMSPEVREEYLLQLYGRQIEDPAVTAHSNAMWQRELALEKEFFDAGGLLMAGPDPTGWGDVIAGFGDQRAIELLVQAGLTPVQAIKVGTLNGATYLGVDDRIGSIAAGKNADLVLVSGDPSSRIEDIENVVTVFKDGVGYDPEKLLATVQGAYGRY</sequence>
<accession>A0A6I4T1K6</accession>
<dbReference type="GO" id="GO:0016810">
    <property type="term" value="F:hydrolase activity, acting on carbon-nitrogen (but not peptide) bonds"/>
    <property type="evidence" value="ECO:0007669"/>
    <property type="project" value="InterPro"/>
</dbReference>
<dbReference type="OrthoDB" id="8098664at2"/>
<reference evidence="2 3" key="1">
    <citation type="submission" date="2019-12" db="EMBL/GenBank/DDBJ databases">
        <title>Genomic-based taxomic classification of the family Erythrobacteraceae.</title>
        <authorList>
            <person name="Xu L."/>
        </authorList>
    </citation>
    <scope>NUCLEOTIDE SEQUENCE [LARGE SCALE GENOMIC DNA]</scope>
    <source>
        <strain evidence="2 3">MCCC 1K01500</strain>
    </source>
</reference>
<dbReference type="InterPro" id="IPR051781">
    <property type="entry name" value="Metallo-dep_Hydrolase"/>
</dbReference>
<dbReference type="AlphaFoldDB" id="A0A6I4T1K6"/>
<dbReference type="Proteomes" id="UP000433652">
    <property type="component" value="Unassembled WGS sequence"/>
</dbReference>
<dbReference type="PANTHER" id="PTHR43135">
    <property type="entry name" value="ALPHA-D-RIBOSE 1-METHYLPHOSPHONATE 5-TRIPHOSPHATE DIPHOSPHATASE"/>
    <property type="match status" value="1"/>
</dbReference>
<proteinExistence type="predicted"/>
<comment type="caution">
    <text evidence="2">The sequence shown here is derived from an EMBL/GenBank/DDBJ whole genome shotgun (WGS) entry which is preliminary data.</text>
</comment>
<dbReference type="InterPro" id="IPR032466">
    <property type="entry name" value="Metal_Hydrolase"/>
</dbReference>
<dbReference type="SUPFAM" id="SSF51556">
    <property type="entry name" value="Metallo-dependent hydrolases"/>
    <property type="match status" value="1"/>
</dbReference>
<dbReference type="EMBL" id="WTYM01000063">
    <property type="protein sequence ID" value="MXO61358.1"/>
    <property type="molecule type" value="Genomic_DNA"/>
</dbReference>
<dbReference type="Gene3D" id="3.20.20.140">
    <property type="entry name" value="Metal-dependent hydrolases"/>
    <property type="match status" value="1"/>
</dbReference>